<dbReference type="RefSeq" id="WP_145258697.1">
    <property type="nucleotide sequence ID" value="NZ_CP036279.1"/>
</dbReference>
<dbReference type="EMBL" id="CP036279">
    <property type="protein sequence ID" value="QDU62153.1"/>
    <property type="molecule type" value="Genomic_DNA"/>
</dbReference>
<sequence>MATLSHYTTTGQTLYVFVLTQAGQVWDGSSLVDFDAGDWEDYVLELAETVAGSGVYALTWPPEIPADATYLAVLFEQEGEDPASTDAWTIATPQHWDGTTLLSPLTLGAAIEDLAGNVGAIKTKTDQLTIAAGDIHATLDGETVTVGTNNDKAGYSLETPPPTTDAIATAVNTTLTASHGSGSWTTADLSGIDTAITAIGTNVGAIKTKTDQIAFSSGDVHATLDGETVTVGSNNDKTGYSLQTAPPTADTIAAAVNTALTTAHGSGSWTTADVSGIAAGVDALASAVASLPEDVVDAVLGATAEDYNEEETIGERIYNAGSLGDPFANPVPGSYPQGSAGHALGKIGTATINVISPQTESGDITVEIGASYDAALGRAFDWQTSDAATWPDLSDATATFRAEKGTKTLTATATVVTPTGANKKVRVELSSEETATLREGIWPFTIDADFDGELVPLVNGKMTVPE</sequence>
<dbReference type="Proteomes" id="UP000317093">
    <property type="component" value="Chromosome"/>
</dbReference>
<evidence type="ECO:0000313" key="1">
    <source>
        <dbReference type="EMBL" id="QDU62153.1"/>
    </source>
</evidence>
<accession>A0A518B599</accession>
<name>A0A518B599_9BACT</name>
<proteinExistence type="predicted"/>
<evidence type="ECO:0000313" key="2">
    <source>
        <dbReference type="Proteomes" id="UP000317093"/>
    </source>
</evidence>
<dbReference type="AlphaFoldDB" id="A0A518B599"/>
<organism evidence="1 2">
    <name type="scientific">Kolteria novifilia</name>
    <dbReference type="NCBI Taxonomy" id="2527975"/>
    <lineage>
        <taxon>Bacteria</taxon>
        <taxon>Pseudomonadati</taxon>
        <taxon>Planctomycetota</taxon>
        <taxon>Planctomycetia</taxon>
        <taxon>Kolteriales</taxon>
        <taxon>Kolteriaceae</taxon>
        <taxon>Kolteria</taxon>
    </lineage>
</organism>
<reference evidence="1 2" key="1">
    <citation type="submission" date="2019-02" db="EMBL/GenBank/DDBJ databases">
        <title>Deep-cultivation of Planctomycetes and their phenomic and genomic characterization uncovers novel biology.</title>
        <authorList>
            <person name="Wiegand S."/>
            <person name="Jogler M."/>
            <person name="Boedeker C."/>
            <person name="Pinto D."/>
            <person name="Vollmers J."/>
            <person name="Rivas-Marin E."/>
            <person name="Kohn T."/>
            <person name="Peeters S.H."/>
            <person name="Heuer A."/>
            <person name="Rast P."/>
            <person name="Oberbeckmann S."/>
            <person name="Bunk B."/>
            <person name="Jeske O."/>
            <person name="Meyerdierks A."/>
            <person name="Storesund J.E."/>
            <person name="Kallscheuer N."/>
            <person name="Luecker S."/>
            <person name="Lage O.M."/>
            <person name="Pohl T."/>
            <person name="Merkel B.J."/>
            <person name="Hornburger P."/>
            <person name="Mueller R.-W."/>
            <person name="Bruemmer F."/>
            <person name="Labrenz M."/>
            <person name="Spormann A.M."/>
            <person name="Op den Camp H."/>
            <person name="Overmann J."/>
            <person name="Amann R."/>
            <person name="Jetten M.S.M."/>
            <person name="Mascher T."/>
            <person name="Medema M.H."/>
            <person name="Devos D.P."/>
            <person name="Kaster A.-K."/>
            <person name="Ovreas L."/>
            <person name="Rohde M."/>
            <person name="Galperin M.Y."/>
            <person name="Jogler C."/>
        </authorList>
    </citation>
    <scope>NUCLEOTIDE SEQUENCE [LARGE SCALE GENOMIC DNA]</scope>
    <source>
        <strain evidence="1 2">Pan216</strain>
    </source>
</reference>
<protein>
    <submittedName>
        <fullName evidence="1">Uncharacterized protein</fullName>
    </submittedName>
</protein>
<keyword evidence="2" id="KW-1185">Reference proteome</keyword>
<dbReference type="OrthoDB" id="10014559at2"/>
<dbReference type="KEGG" id="knv:Pan216_30200"/>
<gene>
    <name evidence="1" type="ORF">Pan216_30200</name>
</gene>